<dbReference type="InterPro" id="IPR011761">
    <property type="entry name" value="ATP-grasp"/>
</dbReference>
<evidence type="ECO:0000313" key="13">
    <source>
        <dbReference type="Proteomes" id="UP000001037"/>
    </source>
</evidence>
<dbReference type="GeneID" id="11139208"/>
<feature type="domain" description="ATP-grasp" evidence="11">
    <location>
        <begin position="94"/>
        <end position="279"/>
    </location>
</feature>
<proteinExistence type="inferred from homology"/>
<dbReference type="Pfam" id="PF22626">
    <property type="entry name" value="LysX_preATP_grasp"/>
    <property type="match status" value="1"/>
</dbReference>
<dbReference type="GO" id="GO:0043774">
    <property type="term" value="F:coenzyme F420-2 alpha-glutamyl ligase activity"/>
    <property type="evidence" value="ECO:0007669"/>
    <property type="project" value="TreeGrafter"/>
</dbReference>
<dbReference type="Pfam" id="PF08443">
    <property type="entry name" value="RimK"/>
    <property type="match status" value="1"/>
</dbReference>
<dbReference type="FunCoup" id="G0EDC4">
    <property type="interactions" value="104"/>
</dbReference>
<evidence type="ECO:0000259" key="11">
    <source>
        <dbReference type="PROSITE" id="PS50975"/>
    </source>
</evidence>
<keyword evidence="3" id="KW-0436">Ligase</keyword>
<dbReference type="InterPro" id="IPR054562">
    <property type="entry name" value="LysX/ArgX_preATP_grasp"/>
</dbReference>
<organism evidence="12 13">
    <name type="scientific">Pyrolobus fumarii (strain DSM 11204 / 1A)</name>
    <dbReference type="NCBI Taxonomy" id="694429"/>
    <lineage>
        <taxon>Archaea</taxon>
        <taxon>Thermoproteota</taxon>
        <taxon>Thermoprotei</taxon>
        <taxon>Desulfurococcales</taxon>
        <taxon>Pyrodictiaceae</taxon>
        <taxon>Pyrolobus</taxon>
    </lineage>
</organism>
<evidence type="ECO:0000256" key="1">
    <source>
        <dbReference type="ARBA" id="ARBA00001946"/>
    </source>
</evidence>
<keyword evidence="13" id="KW-1185">Reference proteome</keyword>
<name>G0EDC4_PYRF1</name>
<dbReference type="InterPro" id="IPR004666">
    <property type="entry name" value="Rp_bS6_RimK/Lys_biosynth_LsyX"/>
</dbReference>
<evidence type="ECO:0000313" key="12">
    <source>
        <dbReference type="EMBL" id="AEM38609.1"/>
    </source>
</evidence>
<dbReference type="InterPro" id="IPR013815">
    <property type="entry name" value="ATP_grasp_subdomain_1"/>
</dbReference>
<dbReference type="FunFam" id="3.30.470.20:FF:000058">
    <property type="entry name" value="Alpha-aminoadipate--LysW ligase LysX protein"/>
    <property type="match status" value="1"/>
</dbReference>
<evidence type="ECO:0000256" key="9">
    <source>
        <dbReference type="ARBA" id="ARBA00029440"/>
    </source>
</evidence>
<keyword evidence="5" id="KW-0479">Metal-binding</keyword>
<dbReference type="NCBIfam" id="TIGR02144">
    <property type="entry name" value="LysX_arch"/>
    <property type="match status" value="1"/>
</dbReference>
<dbReference type="RefSeq" id="WP_014026286.1">
    <property type="nucleotide sequence ID" value="NC_015931.1"/>
</dbReference>
<keyword evidence="4" id="KW-0028">Amino-acid biosynthesis</keyword>
<sequence length="284" mass="31667">MRIAIVYDHPRVEEKRLAEEARKLGHEPVLFNIDSLLFRLDSLERILGDVDVVLQRAVSYFKALESTRILEAAGYTVINNSLVQLNCGDKLLTTILLAKHGVPTPRAYAAFSRDTAVRAAEELGYPVVVKPVIGSWGRLVARADSRESLEAVIEHREVLGPAYYKVHYVQEYVRKPLRDIRVFVIGDEVPVAIYRVNERHWKTNTALGAKAEPAPVTPELRELALRAAKAVGGGVLGIDVFEDPERGLLVNEINANSDFKNTERVTGFNMARAIVEYAVSVAKR</sequence>
<evidence type="ECO:0000256" key="10">
    <source>
        <dbReference type="PROSITE-ProRule" id="PRU00409"/>
    </source>
</evidence>
<protein>
    <submittedName>
        <fullName evidence="12">Lysine biosynthesis enzyme LysX</fullName>
    </submittedName>
</protein>
<comment type="similarity">
    <text evidence="2">Belongs to the RimK family. LysX subfamily.</text>
</comment>
<reference evidence="12 13" key="1">
    <citation type="journal article" date="2011" name="Stand. Genomic Sci.">
        <title>Complete genome sequence of the hyperthermophilic chemolithoautotroph Pyrolobus fumarii type strain (1A).</title>
        <authorList>
            <person name="Anderson I."/>
            <person name="Goker M."/>
            <person name="Nolan M."/>
            <person name="Lucas S."/>
            <person name="Hammon N."/>
            <person name="Deshpande S."/>
            <person name="Cheng J.F."/>
            <person name="Tapia R."/>
            <person name="Han C."/>
            <person name="Goodwin L."/>
            <person name="Pitluck S."/>
            <person name="Huntemann M."/>
            <person name="Liolios K."/>
            <person name="Ivanova N."/>
            <person name="Pagani I."/>
            <person name="Mavromatis K."/>
            <person name="Ovchinikova G."/>
            <person name="Pati A."/>
            <person name="Chen A."/>
            <person name="Palaniappan K."/>
            <person name="Land M."/>
            <person name="Hauser L."/>
            <person name="Brambilla E.M."/>
            <person name="Huber H."/>
            <person name="Yasawong M."/>
            <person name="Rohde M."/>
            <person name="Spring S."/>
            <person name="Abt B."/>
            <person name="Sikorski J."/>
            <person name="Wirth R."/>
            <person name="Detter J.C."/>
            <person name="Woyke T."/>
            <person name="Bristow J."/>
            <person name="Eisen J.A."/>
            <person name="Markowitz V."/>
            <person name="Hugenholtz P."/>
            <person name="Kyrpides N.C."/>
            <person name="Klenk H.P."/>
            <person name="Lapidus A."/>
        </authorList>
    </citation>
    <scope>NUCLEOTIDE SEQUENCE [LARGE SCALE GENOMIC DNA]</scope>
    <source>
        <strain evidence="13">DSM 11204 / 1A</strain>
    </source>
</reference>
<evidence type="ECO:0000256" key="5">
    <source>
        <dbReference type="ARBA" id="ARBA00022723"/>
    </source>
</evidence>
<evidence type="ECO:0000256" key="3">
    <source>
        <dbReference type="ARBA" id="ARBA00022598"/>
    </source>
</evidence>
<dbReference type="OrthoDB" id="33241at2157"/>
<keyword evidence="6 10" id="KW-0547">Nucleotide-binding</keyword>
<dbReference type="InterPro" id="IPR011870">
    <property type="entry name" value="LysX_arch"/>
</dbReference>
<dbReference type="PANTHER" id="PTHR21621:SF2">
    <property type="entry name" value="COENZYME GAMMA-F420-2:ALPHA-L-GLUTAMATE LIGASE"/>
    <property type="match status" value="1"/>
</dbReference>
<dbReference type="AlphaFoldDB" id="G0EDC4"/>
<dbReference type="FunFam" id="3.30.1490.20:FF:000025">
    <property type="entry name" value="Alpha-aminoadipate--LysW ligase LysX protein"/>
    <property type="match status" value="1"/>
</dbReference>
<dbReference type="KEGG" id="pfm:Pyrfu_0740"/>
<dbReference type="InterPro" id="IPR016185">
    <property type="entry name" value="PreATP-grasp_dom_sf"/>
</dbReference>
<dbReference type="HOGENOM" id="CLU_054353_2_1_2"/>
<dbReference type="EMBL" id="CP002838">
    <property type="protein sequence ID" value="AEM38609.1"/>
    <property type="molecule type" value="Genomic_DNA"/>
</dbReference>
<dbReference type="GO" id="GO:0005737">
    <property type="term" value="C:cytoplasm"/>
    <property type="evidence" value="ECO:0007669"/>
    <property type="project" value="TreeGrafter"/>
</dbReference>
<comment type="cofactor">
    <cofactor evidence="1">
        <name>Mg(2+)</name>
        <dbReference type="ChEBI" id="CHEBI:18420"/>
    </cofactor>
</comment>
<dbReference type="Proteomes" id="UP000001037">
    <property type="component" value="Chromosome"/>
</dbReference>
<dbReference type="GO" id="GO:0005524">
    <property type="term" value="F:ATP binding"/>
    <property type="evidence" value="ECO:0007669"/>
    <property type="project" value="UniProtKB-UniRule"/>
</dbReference>
<dbReference type="InParanoid" id="G0EDC4"/>
<comment type="pathway">
    <text evidence="9">Amino-acid biosynthesis.</text>
</comment>
<dbReference type="SUPFAM" id="SSF52440">
    <property type="entry name" value="PreATP-grasp domain"/>
    <property type="match status" value="1"/>
</dbReference>
<evidence type="ECO:0000256" key="6">
    <source>
        <dbReference type="ARBA" id="ARBA00022741"/>
    </source>
</evidence>
<gene>
    <name evidence="12" type="ordered locus">Pyrfu_0740</name>
</gene>
<dbReference type="GO" id="GO:0009085">
    <property type="term" value="P:lysine biosynthetic process"/>
    <property type="evidence" value="ECO:0007669"/>
    <property type="project" value="InterPro"/>
</dbReference>
<evidence type="ECO:0000256" key="2">
    <source>
        <dbReference type="ARBA" id="ARBA00006239"/>
    </source>
</evidence>
<accession>G0EDC4</accession>
<dbReference type="GO" id="GO:0046872">
    <property type="term" value="F:metal ion binding"/>
    <property type="evidence" value="ECO:0007669"/>
    <property type="project" value="UniProtKB-KW"/>
</dbReference>
<evidence type="ECO:0000256" key="8">
    <source>
        <dbReference type="ARBA" id="ARBA00022842"/>
    </source>
</evidence>
<keyword evidence="7 10" id="KW-0067">ATP-binding</keyword>
<evidence type="ECO:0000256" key="7">
    <source>
        <dbReference type="ARBA" id="ARBA00022840"/>
    </source>
</evidence>
<dbReference type="eggNOG" id="arCOG01589">
    <property type="taxonomic scope" value="Archaea"/>
</dbReference>
<dbReference type="SUPFAM" id="SSF56059">
    <property type="entry name" value="Glutathione synthetase ATP-binding domain-like"/>
    <property type="match status" value="1"/>
</dbReference>
<dbReference type="Gene3D" id="3.30.1490.20">
    <property type="entry name" value="ATP-grasp fold, A domain"/>
    <property type="match status" value="1"/>
</dbReference>
<dbReference type="InterPro" id="IPR013651">
    <property type="entry name" value="ATP-grasp_RimK-type"/>
</dbReference>
<dbReference type="PROSITE" id="PS50975">
    <property type="entry name" value="ATP_GRASP"/>
    <property type="match status" value="1"/>
</dbReference>
<dbReference type="Gene3D" id="3.30.470.20">
    <property type="entry name" value="ATP-grasp fold, B domain"/>
    <property type="match status" value="1"/>
</dbReference>
<evidence type="ECO:0000256" key="4">
    <source>
        <dbReference type="ARBA" id="ARBA00022605"/>
    </source>
</evidence>
<dbReference type="STRING" id="694429.Pyrfu_0740"/>
<keyword evidence="8" id="KW-0460">Magnesium</keyword>
<dbReference type="PANTHER" id="PTHR21621">
    <property type="entry name" value="RIBOSOMAL PROTEIN S6 MODIFICATION PROTEIN"/>
    <property type="match status" value="1"/>
</dbReference>
<dbReference type="Gene3D" id="3.40.50.20">
    <property type="match status" value="1"/>
</dbReference>
<dbReference type="NCBIfam" id="TIGR00768">
    <property type="entry name" value="rimK_fam"/>
    <property type="match status" value="1"/>
</dbReference>